<reference evidence="2" key="1">
    <citation type="submission" date="2021-01" db="EMBL/GenBank/DDBJ databases">
        <authorList>
            <person name="Li R."/>
            <person name="Bekaert M."/>
        </authorList>
    </citation>
    <scope>NUCLEOTIDE SEQUENCE</scope>
    <source>
        <strain evidence="2">Farmed</strain>
    </source>
</reference>
<feature type="transmembrane region" description="Helical" evidence="1">
    <location>
        <begin position="64"/>
        <end position="86"/>
    </location>
</feature>
<accession>A0A812BL65</accession>
<proteinExistence type="predicted"/>
<evidence type="ECO:0000313" key="2">
    <source>
        <dbReference type="EMBL" id="CAE1235111.1"/>
    </source>
</evidence>
<evidence type="ECO:0000313" key="3">
    <source>
        <dbReference type="Proteomes" id="UP000597762"/>
    </source>
</evidence>
<dbReference type="EMBL" id="CAHIKZ030000713">
    <property type="protein sequence ID" value="CAE1235111.1"/>
    <property type="molecule type" value="Genomic_DNA"/>
</dbReference>
<dbReference type="Proteomes" id="UP000597762">
    <property type="component" value="Unassembled WGS sequence"/>
</dbReference>
<organism evidence="2 3">
    <name type="scientific">Acanthosepion pharaonis</name>
    <name type="common">Pharaoh cuttlefish</name>
    <name type="synonym">Sepia pharaonis</name>
    <dbReference type="NCBI Taxonomy" id="158019"/>
    <lineage>
        <taxon>Eukaryota</taxon>
        <taxon>Metazoa</taxon>
        <taxon>Spiralia</taxon>
        <taxon>Lophotrochozoa</taxon>
        <taxon>Mollusca</taxon>
        <taxon>Cephalopoda</taxon>
        <taxon>Coleoidea</taxon>
        <taxon>Decapodiformes</taxon>
        <taxon>Sepiida</taxon>
        <taxon>Sepiina</taxon>
        <taxon>Sepiidae</taxon>
        <taxon>Acanthosepion</taxon>
    </lineage>
</organism>
<dbReference type="AlphaFoldDB" id="A0A812BL65"/>
<keyword evidence="3" id="KW-1185">Reference proteome</keyword>
<comment type="caution">
    <text evidence="2">The sequence shown here is derived from an EMBL/GenBank/DDBJ whole genome shotgun (WGS) entry which is preliminary data.</text>
</comment>
<evidence type="ECO:0000256" key="1">
    <source>
        <dbReference type="SAM" id="Phobius"/>
    </source>
</evidence>
<keyword evidence="1" id="KW-0812">Transmembrane</keyword>
<protein>
    <submittedName>
        <fullName evidence="2">Uncharacterized protein</fullName>
    </submittedName>
</protein>
<feature type="transmembrane region" description="Helical" evidence="1">
    <location>
        <begin position="106"/>
        <end position="130"/>
    </location>
</feature>
<name>A0A812BL65_ACAPH</name>
<feature type="transmembrane region" description="Helical" evidence="1">
    <location>
        <begin position="12"/>
        <end position="33"/>
    </location>
</feature>
<gene>
    <name evidence="2" type="ORF">SPHA_19660</name>
</gene>
<keyword evidence="1" id="KW-0472">Membrane</keyword>
<keyword evidence="1" id="KW-1133">Transmembrane helix</keyword>
<sequence>MFNLFFPFHQVIFLVSYFLQFEFAFLSFFLSFLCTQYSDFYISFSFSFVLYLKFPIFFDSLFILSFFTGILIFFFFFFSFTFLQFLPPHFFLPFFIPSLRLTSDSLLLLPCSVFLLSLFVTSLCLSFPFVSVISEFTGSARGSCSGKLLGYCL</sequence>